<protein>
    <submittedName>
        <fullName evidence="2">Spermidine synthase</fullName>
    </submittedName>
</protein>
<dbReference type="SUPFAM" id="SSF53335">
    <property type="entry name" value="S-adenosyl-L-methionine-dependent methyltransferases"/>
    <property type="match status" value="1"/>
</dbReference>
<dbReference type="EMBL" id="JBHUFC010000001">
    <property type="protein sequence ID" value="MFD1786171.1"/>
    <property type="molecule type" value="Genomic_DNA"/>
</dbReference>
<keyword evidence="3" id="KW-1185">Reference proteome</keyword>
<keyword evidence="1" id="KW-0620">Polyamine biosynthesis</keyword>
<evidence type="ECO:0000256" key="1">
    <source>
        <dbReference type="ARBA" id="ARBA00023115"/>
    </source>
</evidence>
<dbReference type="InterPro" id="IPR029063">
    <property type="entry name" value="SAM-dependent_MTases_sf"/>
</dbReference>
<proteinExistence type="predicted"/>
<sequence length="245" mass="26163">MLTSDLAPTALDTPLVPVSSPEVVCVDTAAIPGGGVLRLLRCGSSFSIQFGDDELMGSDAYGSEQALADLAIERLGDRHDRILIGGLGMGFTLKAALSRLPNSSAVVVAELVPTVVSWAKAELAHLYGTALDDPRLRLDIRDVHDVIAEADGSFDAILLDVDNGPDGFIRPANDRLYCNWGLRDARCALRPGGVLAVWSAYRDDAFHARLESAGFTVEEVSVADEVSDDRAPYTIWLATRPANAD</sequence>
<gene>
    <name evidence="2" type="ORF">ACFSC3_01165</name>
</gene>
<organism evidence="2 3">
    <name type="scientific">Sphingomonas floccifaciens</name>
    <dbReference type="NCBI Taxonomy" id="1844115"/>
    <lineage>
        <taxon>Bacteria</taxon>
        <taxon>Pseudomonadati</taxon>
        <taxon>Pseudomonadota</taxon>
        <taxon>Alphaproteobacteria</taxon>
        <taxon>Sphingomonadales</taxon>
        <taxon>Sphingomonadaceae</taxon>
        <taxon>Sphingomonas</taxon>
    </lineage>
</organism>
<dbReference type="Gene3D" id="3.40.50.150">
    <property type="entry name" value="Vaccinia Virus protein VP39"/>
    <property type="match status" value="1"/>
</dbReference>
<reference evidence="3" key="1">
    <citation type="journal article" date="2019" name="Int. J. Syst. Evol. Microbiol.">
        <title>The Global Catalogue of Microorganisms (GCM) 10K type strain sequencing project: providing services to taxonomists for standard genome sequencing and annotation.</title>
        <authorList>
            <consortium name="The Broad Institute Genomics Platform"/>
            <consortium name="The Broad Institute Genome Sequencing Center for Infectious Disease"/>
            <person name="Wu L."/>
            <person name="Ma J."/>
        </authorList>
    </citation>
    <scope>NUCLEOTIDE SEQUENCE [LARGE SCALE GENOMIC DNA]</scope>
    <source>
        <strain evidence="3">Q85</strain>
    </source>
</reference>
<comment type="caution">
    <text evidence="2">The sequence shown here is derived from an EMBL/GenBank/DDBJ whole genome shotgun (WGS) entry which is preliminary data.</text>
</comment>
<dbReference type="PANTHER" id="PTHR43317">
    <property type="entry name" value="THERMOSPERMINE SYNTHASE ACAULIS5"/>
    <property type="match status" value="1"/>
</dbReference>
<name>A0ABW4N8L9_9SPHN</name>
<evidence type="ECO:0000313" key="2">
    <source>
        <dbReference type="EMBL" id="MFD1786171.1"/>
    </source>
</evidence>
<dbReference type="RefSeq" id="WP_380937898.1">
    <property type="nucleotide sequence ID" value="NZ_JBHUFC010000001.1"/>
</dbReference>
<evidence type="ECO:0000313" key="3">
    <source>
        <dbReference type="Proteomes" id="UP001597283"/>
    </source>
</evidence>
<dbReference type="PANTHER" id="PTHR43317:SF3">
    <property type="entry name" value="BLR2883 PROTEIN"/>
    <property type="match status" value="1"/>
</dbReference>
<dbReference type="Proteomes" id="UP001597283">
    <property type="component" value="Unassembled WGS sequence"/>
</dbReference>
<accession>A0ABW4N8L9</accession>